<feature type="compositionally biased region" description="Low complexity" evidence="1">
    <location>
        <begin position="48"/>
        <end position="65"/>
    </location>
</feature>
<dbReference type="RefSeq" id="WP_253576274.1">
    <property type="nucleotide sequence ID" value="NZ_JAMFTQ010000002.1"/>
</dbReference>
<dbReference type="Pfam" id="PF12502">
    <property type="entry name" value="DUF3710"/>
    <property type="match status" value="1"/>
</dbReference>
<gene>
    <name evidence="2" type="ORF">M5J20_03275</name>
</gene>
<keyword evidence="3" id="KW-1185">Reference proteome</keyword>
<feature type="region of interest" description="Disordered" evidence="1">
    <location>
        <begin position="1"/>
        <end position="65"/>
    </location>
</feature>
<protein>
    <submittedName>
        <fullName evidence="2">DUF3710 domain-containing protein</fullName>
    </submittedName>
</protein>
<proteinExistence type="predicted"/>
<evidence type="ECO:0000313" key="2">
    <source>
        <dbReference type="EMBL" id="MCP1387209.1"/>
    </source>
</evidence>
<name>A0ABT1FZK4_9CORY</name>
<feature type="region of interest" description="Disordered" evidence="1">
    <location>
        <begin position="264"/>
        <end position="286"/>
    </location>
</feature>
<reference evidence="2" key="1">
    <citation type="submission" date="2022-05" db="EMBL/GenBank/DDBJ databases">
        <title>Corynebacterium sp. TA-R-1 sp. nov., isolated from human feces.</title>
        <authorList>
            <person name="Shamsuzzaman M."/>
            <person name="Dahal R.H."/>
        </authorList>
    </citation>
    <scope>NUCLEOTIDE SEQUENCE</scope>
    <source>
        <strain evidence="2">TA-R-1</strain>
    </source>
</reference>
<comment type="caution">
    <text evidence="2">The sequence shown here is derived from an EMBL/GenBank/DDBJ whole genome shotgun (WGS) entry which is preliminary data.</text>
</comment>
<organism evidence="2 3">
    <name type="scientific">Corynebacterium stercoris</name>
    <dbReference type="NCBI Taxonomy" id="2943490"/>
    <lineage>
        <taxon>Bacteria</taxon>
        <taxon>Bacillati</taxon>
        <taxon>Actinomycetota</taxon>
        <taxon>Actinomycetes</taxon>
        <taxon>Mycobacteriales</taxon>
        <taxon>Corynebacteriaceae</taxon>
        <taxon>Corynebacterium</taxon>
    </lineage>
</organism>
<evidence type="ECO:0000256" key="1">
    <source>
        <dbReference type="SAM" id="MobiDB-lite"/>
    </source>
</evidence>
<evidence type="ECO:0000313" key="3">
    <source>
        <dbReference type="Proteomes" id="UP001204000"/>
    </source>
</evidence>
<feature type="compositionally biased region" description="Polar residues" evidence="1">
    <location>
        <begin position="273"/>
        <end position="285"/>
    </location>
</feature>
<sequence>MALWPFGKKKNNDNAPEPAQEQATEFAAEPTPATEEPTRADVSEETPEAAAAAPAAQVSAEPVAQAAGTAPLQNYDPVNGSTGPFDGDNVDINDFDFSDFSDVVLDLGSMRVPMPKETQVQVEMGDQGPKMVHIVTPHGRLTPVAFAAPRTGGLWESSVQEIAEGMTAEGMPCHVEEGPWGPEVVGTGSNGQIRIIGVEGPRWLYRVTLAAPSGREDAMADLGRETIARSFVYRGESPILAGNSLPVTLPPQLAAQVQQAVEARANQHAGASATGQAPTGGNPNALSDALRQIMEINNGGANADNR</sequence>
<feature type="compositionally biased region" description="Low complexity" evidence="1">
    <location>
        <begin position="15"/>
        <end position="35"/>
    </location>
</feature>
<dbReference type="InterPro" id="IPR022183">
    <property type="entry name" value="DUF3710"/>
</dbReference>
<dbReference type="Proteomes" id="UP001204000">
    <property type="component" value="Unassembled WGS sequence"/>
</dbReference>
<accession>A0ABT1FZK4</accession>
<dbReference type="EMBL" id="JAMFTQ010000002">
    <property type="protein sequence ID" value="MCP1387209.1"/>
    <property type="molecule type" value="Genomic_DNA"/>
</dbReference>